<sequence length="143" mass="16022">MPFSPAQRRYNRRVLILSLVYTALLFAAVYLLSRHLVAGPLAYVVGILPALAVCGFFWMMAVYLVEESDEYLRMLQVRQLLFATGIALSAATIWGFLEGFELLPHLVGYVWPIVWIAGLAIGGVLNRLIERGRMLIGRRQAGL</sequence>
<keyword evidence="1" id="KW-0472">Membrane</keyword>
<gene>
    <name evidence="2" type="ORF">GGQ96_000496</name>
</gene>
<keyword evidence="3" id="KW-1185">Reference proteome</keyword>
<dbReference type="EMBL" id="JACHNY010000001">
    <property type="protein sequence ID" value="MBB4616390.1"/>
    <property type="molecule type" value="Genomic_DNA"/>
</dbReference>
<dbReference type="RefSeq" id="WP_184111183.1">
    <property type="nucleotide sequence ID" value="NZ_JACHNY010000001.1"/>
</dbReference>
<evidence type="ECO:0000256" key="1">
    <source>
        <dbReference type="SAM" id="Phobius"/>
    </source>
</evidence>
<feature type="transmembrane region" description="Helical" evidence="1">
    <location>
        <begin position="43"/>
        <end position="65"/>
    </location>
</feature>
<dbReference type="AlphaFoldDB" id="A0A7W7AG37"/>
<evidence type="ECO:0000313" key="3">
    <source>
        <dbReference type="Proteomes" id="UP000574769"/>
    </source>
</evidence>
<feature type="transmembrane region" description="Helical" evidence="1">
    <location>
        <begin position="77"/>
        <end position="97"/>
    </location>
</feature>
<keyword evidence="1" id="KW-0812">Transmembrane</keyword>
<dbReference type="Proteomes" id="UP000574769">
    <property type="component" value="Unassembled WGS sequence"/>
</dbReference>
<protein>
    <submittedName>
        <fullName evidence="2">MFS family permease</fullName>
    </submittedName>
</protein>
<reference evidence="2 3" key="1">
    <citation type="submission" date="2020-08" db="EMBL/GenBank/DDBJ databases">
        <title>Genomic Encyclopedia of Type Strains, Phase IV (KMG-IV): sequencing the most valuable type-strain genomes for metagenomic binning, comparative biology and taxonomic classification.</title>
        <authorList>
            <person name="Goeker M."/>
        </authorList>
    </citation>
    <scope>NUCLEOTIDE SEQUENCE [LARGE SCALE GENOMIC DNA]</scope>
    <source>
        <strain evidence="2 3">DSM 15867</strain>
    </source>
</reference>
<keyword evidence="1" id="KW-1133">Transmembrane helix</keyword>
<comment type="caution">
    <text evidence="2">The sequence shown here is derived from an EMBL/GenBank/DDBJ whole genome shotgun (WGS) entry which is preliminary data.</text>
</comment>
<proteinExistence type="predicted"/>
<organism evidence="2 3">
    <name type="scientific">Sphingomonas abaci</name>
    <dbReference type="NCBI Taxonomy" id="237611"/>
    <lineage>
        <taxon>Bacteria</taxon>
        <taxon>Pseudomonadati</taxon>
        <taxon>Pseudomonadota</taxon>
        <taxon>Alphaproteobacteria</taxon>
        <taxon>Sphingomonadales</taxon>
        <taxon>Sphingomonadaceae</taxon>
        <taxon>Sphingomonas</taxon>
    </lineage>
</organism>
<feature type="transmembrane region" description="Helical" evidence="1">
    <location>
        <begin position="109"/>
        <end position="129"/>
    </location>
</feature>
<accession>A0A7W7AG37</accession>
<evidence type="ECO:0000313" key="2">
    <source>
        <dbReference type="EMBL" id="MBB4616390.1"/>
    </source>
</evidence>
<feature type="transmembrane region" description="Helical" evidence="1">
    <location>
        <begin position="12"/>
        <end position="31"/>
    </location>
</feature>
<name>A0A7W7AG37_9SPHN</name>